<accession>A0A381NIP3</accession>
<reference evidence="6" key="1">
    <citation type="submission" date="2018-05" db="EMBL/GenBank/DDBJ databases">
        <authorList>
            <person name="Lanie J.A."/>
            <person name="Ng W.-L."/>
            <person name="Kazmierczak K.M."/>
            <person name="Andrzejewski T.M."/>
            <person name="Davidsen T.M."/>
            <person name="Wayne K.J."/>
            <person name="Tettelin H."/>
            <person name="Glass J.I."/>
            <person name="Rusch D."/>
            <person name="Podicherti R."/>
            <person name="Tsui H.-C.T."/>
            <person name="Winkler M.E."/>
        </authorList>
    </citation>
    <scope>NUCLEOTIDE SEQUENCE</scope>
</reference>
<organism evidence="6">
    <name type="scientific">marine metagenome</name>
    <dbReference type="NCBI Taxonomy" id="408172"/>
    <lineage>
        <taxon>unclassified sequences</taxon>
        <taxon>metagenomes</taxon>
        <taxon>ecological metagenomes</taxon>
    </lineage>
</organism>
<dbReference type="Gene3D" id="1.10.443.10">
    <property type="entry name" value="Intergrase catalytic core"/>
    <property type="match status" value="1"/>
</dbReference>
<dbReference type="InterPro" id="IPR002104">
    <property type="entry name" value="Integrase_catalytic"/>
</dbReference>
<evidence type="ECO:0000259" key="4">
    <source>
        <dbReference type="PROSITE" id="PS51898"/>
    </source>
</evidence>
<dbReference type="SUPFAM" id="SSF56349">
    <property type="entry name" value="DNA breaking-rejoining enzymes"/>
    <property type="match status" value="1"/>
</dbReference>
<proteinExistence type="predicted"/>
<dbReference type="GO" id="GO:0015074">
    <property type="term" value="P:DNA integration"/>
    <property type="evidence" value="ECO:0007669"/>
    <property type="project" value="UniProtKB-KW"/>
</dbReference>
<dbReference type="GO" id="GO:0003677">
    <property type="term" value="F:DNA binding"/>
    <property type="evidence" value="ECO:0007669"/>
    <property type="project" value="UniProtKB-KW"/>
</dbReference>
<dbReference type="InterPro" id="IPR050090">
    <property type="entry name" value="Tyrosine_recombinase_XerCD"/>
</dbReference>
<evidence type="ECO:0000256" key="2">
    <source>
        <dbReference type="ARBA" id="ARBA00023125"/>
    </source>
</evidence>
<name>A0A381NIP3_9ZZZZ</name>
<dbReference type="EMBL" id="UINC01000388">
    <property type="protein sequence ID" value="SUZ54440.1"/>
    <property type="molecule type" value="Genomic_DNA"/>
</dbReference>
<keyword evidence="1" id="KW-0229">DNA integration</keyword>
<dbReference type="InterPro" id="IPR013762">
    <property type="entry name" value="Integrase-like_cat_sf"/>
</dbReference>
<gene>
    <name evidence="6" type="ORF">METZ01_LOCUS7294</name>
</gene>
<dbReference type="Pfam" id="PF02899">
    <property type="entry name" value="Phage_int_SAM_1"/>
    <property type="match status" value="2"/>
</dbReference>
<keyword evidence="2" id="KW-0238">DNA-binding</keyword>
<evidence type="ECO:0008006" key="7">
    <source>
        <dbReference type="Google" id="ProtNLM"/>
    </source>
</evidence>
<dbReference type="AlphaFoldDB" id="A0A381NIP3"/>
<dbReference type="GO" id="GO:0006310">
    <property type="term" value="P:DNA recombination"/>
    <property type="evidence" value="ECO:0007669"/>
    <property type="project" value="UniProtKB-KW"/>
</dbReference>
<evidence type="ECO:0000259" key="5">
    <source>
        <dbReference type="PROSITE" id="PS51900"/>
    </source>
</evidence>
<dbReference type="Gene3D" id="1.10.150.130">
    <property type="match status" value="1"/>
</dbReference>
<evidence type="ECO:0000313" key="6">
    <source>
        <dbReference type="EMBL" id="SUZ54440.1"/>
    </source>
</evidence>
<dbReference type="InterPro" id="IPR011010">
    <property type="entry name" value="DNA_brk_join_enz"/>
</dbReference>
<protein>
    <recommendedName>
        <fullName evidence="7">Tyrosine recombinase XerD</fullName>
    </recommendedName>
</protein>
<dbReference type="PROSITE" id="PS51900">
    <property type="entry name" value="CB"/>
    <property type="match status" value="1"/>
</dbReference>
<evidence type="ECO:0000256" key="3">
    <source>
        <dbReference type="ARBA" id="ARBA00023172"/>
    </source>
</evidence>
<keyword evidence="3" id="KW-0233">DNA recombination</keyword>
<dbReference type="InterPro" id="IPR004107">
    <property type="entry name" value="Integrase_SAM-like_N"/>
</dbReference>
<dbReference type="PROSITE" id="PS51898">
    <property type="entry name" value="TYR_RECOMBINASE"/>
    <property type="match status" value="1"/>
</dbReference>
<evidence type="ECO:0000256" key="1">
    <source>
        <dbReference type="ARBA" id="ARBA00022908"/>
    </source>
</evidence>
<sequence length="348" mass="40430">MDKINNRDWKSYWSDQELNLDLFFNYLSIEKGLSKNTIQSYKNDFKVICSYLWSPKNFQENVFPNSNKKKFYLIIKNASSENIILNQSLREITTEHIISYLEEITKKGFKKSTRSRIYSTLNQFYSYEKTKGRIAKNPMDTIGRPQISRSLPKTLSEEEVDLLLNYVRISPEGGETDFQKKKRLRSLCLIEILYSTGMRVSELVNLKVRDIDILKRTVRITAKGDKERKVYFTTNTKKVIEGWMSFLPNGSSYLFPSHSGDGHLTRDSVNKTLFIFAKNLGFDKKKLSPHKLRHAFATHLLNRGADIRVIQELLGHSNISTTEIYTHILDSELISSVRSNHPLSKTEH</sequence>
<dbReference type="InterPro" id="IPR044068">
    <property type="entry name" value="CB"/>
</dbReference>
<dbReference type="Pfam" id="PF00589">
    <property type="entry name" value="Phage_integrase"/>
    <property type="match status" value="1"/>
</dbReference>
<feature type="domain" description="Core-binding (CB)" evidence="5">
    <location>
        <begin position="14"/>
        <end position="129"/>
    </location>
</feature>
<dbReference type="NCBIfam" id="NF040815">
    <property type="entry name" value="recomb_XerA_Arch"/>
    <property type="match status" value="1"/>
</dbReference>
<dbReference type="InterPro" id="IPR010998">
    <property type="entry name" value="Integrase_recombinase_N"/>
</dbReference>
<dbReference type="PANTHER" id="PTHR30349:SF81">
    <property type="entry name" value="TYROSINE RECOMBINASE XERC"/>
    <property type="match status" value="1"/>
</dbReference>
<dbReference type="PANTHER" id="PTHR30349">
    <property type="entry name" value="PHAGE INTEGRASE-RELATED"/>
    <property type="match status" value="1"/>
</dbReference>
<feature type="domain" description="Tyr recombinase" evidence="4">
    <location>
        <begin position="150"/>
        <end position="338"/>
    </location>
</feature>